<organism evidence="2 3">
    <name type="scientific">Cyclostephanos tholiformis</name>
    <dbReference type="NCBI Taxonomy" id="382380"/>
    <lineage>
        <taxon>Eukaryota</taxon>
        <taxon>Sar</taxon>
        <taxon>Stramenopiles</taxon>
        <taxon>Ochrophyta</taxon>
        <taxon>Bacillariophyta</taxon>
        <taxon>Coscinodiscophyceae</taxon>
        <taxon>Thalassiosirophycidae</taxon>
        <taxon>Stephanodiscales</taxon>
        <taxon>Stephanodiscaceae</taxon>
        <taxon>Cyclostephanos</taxon>
    </lineage>
</organism>
<protein>
    <recommendedName>
        <fullName evidence="4">Catechol O-methyltransferase</fullName>
    </recommendedName>
</protein>
<dbReference type="AlphaFoldDB" id="A0ABD3SGB0"/>
<feature type="region of interest" description="Disordered" evidence="1">
    <location>
        <begin position="348"/>
        <end position="395"/>
    </location>
</feature>
<evidence type="ECO:0000313" key="3">
    <source>
        <dbReference type="Proteomes" id="UP001530377"/>
    </source>
</evidence>
<dbReference type="InterPro" id="IPR029063">
    <property type="entry name" value="SAM-dependent_MTases_sf"/>
</dbReference>
<evidence type="ECO:0000313" key="2">
    <source>
        <dbReference type="EMBL" id="KAL3823405.1"/>
    </source>
</evidence>
<proteinExistence type="predicted"/>
<feature type="compositionally biased region" description="Basic and acidic residues" evidence="1">
    <location>
        <begin position="348"/>
        <end position="373"/>
    </location>
</feature>
<evidence type="ECO:0008006" key="4">
    <source>
        <dbReference type="Google" id="ProtNLM"/>
    </source>
</evidence>
<sequence length="506" mass="56578">MNNDNILIIVPPKPEYGLEFSYSNLYSSPSSFDFPHHCYNDGGSNNDHSYRDTAAVAAPAVPPARANDGSRDVVNECLAVGTASAMNSSPSARSTLTSFASSSSSTSTANADVAVALDSSDFDSVVVARVHDDGRYGDDDHNNYGGRGASIITRDPRNGAFTFQVHAEYDLLLRVRGDLDRRRSRPNSFSAGGEEEEEYDSIRLSNRIMLSIDDYCMREQWMYHIGREKGLALSRFLRSCLEEWQEAADRDRVAGGEEPRKKFVCVELGTYCGYSALVLAVALRRFLLDRRKHPRRLGGGQSSSTPFEFQVYTTEVSTKVLNVARSIFRLAGMEDCITPILLQEQERHDDDREIRGGDVVDRDDGRDERDLRQVGKQVVGADESSPSSHSSSYSQSLSGVLRGQYSITKIDFLFLDHAKHLYLRDLKNLERSMLIGKGSHVCADNVVFNRLDAYREHMHRLEHTGGGVVETRLEEMNLEYSNNLKDGMEMTVYLKDPPVSPHNGDW</sequence>
<evidence type="ECO:0000256" key="1">
    <source>
        <dbReference type="SAM" id="MobiDB-lite"/>
    </source>
</evidence>
<reference evidence="2 3" key="1">
    <citation type="submission" date="2024-10" db="EMBL/GenBank/DDBJ databases">
        <title>Updated reference genomes for cyclostephanoid diatoms.</title>
        <authorList>
            <person name="Roberts W.R."/>
            <person name="Alverson A.J."/>
        </authorList>
    </citation>
    <scope>NUCLEOTIDE SEQUENCE [LARGE SCALE GENOMIC DNA]</scope>
    <source>
        <strain evidence="2 3">AJA228-03</strain>
    </source>
</reference>
<feature type="compositionally biased region" description="Low complexity" evidence="1">
    <location>
        <begin position="384"/>
        <end position="395"/>
    </location>
</feature>
<dbReference type="PANTHER" id="PTHR43836:SF2">
    <property type="entry name" value="CATECHOL O-METHYLTRANSFERASE 1-RELATED"/>
    <property type="match status" value="1"/>
</dbReference>
<dbReference type="PANTHER" id="PTHR43836">
    <property type="entry name" value="CATECHOL O-METHYLTRANSFERASE 1-RELATED"/>
    <property type="match status" value="1"/>
</dbReference>
<dbReference type="EMBL" id="JALLPB020000038">
    <property type="protein sequence ID" value="KAL3823405.1"/>
    <property type="molecule type" value="Genomic_DNA"/>
</dbReference>
<dbReference type="Proteomes" id="UP001530377">
    <property type="component" value="Unassembled WGS sequence"/>
</dbReference>
<name>A0ABD3SGB0_9STRA</name>
<keyword evidence="3" id="KW-1185">Reference proteome</keyword>
<gene>
    <name evidence="2" type="ORF">ACHAXA_004280</name>
</gene>
<dbReference type="Gene3D" id="3.40.50.150">
    <property type="entry name" value="Vaccinia Virus protein VP39"/>
    <property type="match status" value="1"/>
</dbReference>
<comment type="caution">
    <text evidence="2">The sequence shown here is derived from an EMBL/GenBank/DDBJ whole genome shotgun (WGS) entry which is preliminary data.</text>
</comment>
<dbReference type="SUPFAM" id="SSF53335">
    <property type="entry name" value="S-adenosyl-L-methionine-dependent methyltransferases"/>
    <property type="match status" value="1"/>
</dbReference>
<accession>A0ABD3SGB0</accession>